<feature type="region of interest" description="Disordered" evidence="1">
    <location>
        <begin position="130"/>
        <end position="149"/>
    </location>
</feature>
<protein>
    <submittedName>
        <fullName evidence="2">Cellulose biosynthesis protein BcsO</fullName>
    </submittedName>
</protein>
<name>A0AA50HQI2_9GAMM</name>
<reference evidence="2 3" key="1">
    <citation type="submission" date="2023-07" db="EMBL/GenBank/DDBJ databases">
        <title>Pathogenic bacteria of pear tree diseases.</title>
        <authorList>
            <person name="Zhang Z."/>
            <person name="He L."/>
            <person name="Huang R."/>
        </authorList>
    </citation>
    <scope>NUCLEOTIDE SEQUENCE [LARGE SCALE GENOMIC DNA]</scope>
    <source>
        <strain evidence="2 3">DE2</strain>
    </source>
</reference>
<keyword evidence="3" id="KW-1185">Reference proteome</keyword>
<evidence type="ECO:0000256" key="1">
    <source>
        <dbReference type="SAM" id="MobiDB-lite"/>
    </source>
</evidence>
<dbReference type="RefSeq" id="WP_306209511.1">
    <property type="nucleotide sequence ID" value="NZ_CP132353.1"/>
</dbReference>
<sequence length="288" mass="29251">MKSYDDLQRFKEKTQTNHIEFKDMSDQTMNSDAANWAIIKQLINEGSEAALGNGQLTDIAAPQPIAGDTFTAPHTSLQALLTQPHSLRPQPVAEASVQPHSVAAFVAKPAAAQIGASLLESISASLKPVATEEPAPAEPESAAVPSAQASNSLAAANPLAAAQTVNSLAAAQAFNPLAAQTVNPLAAAQAANPLAAARTVNPLAAAQSTGPAPASSLMASLPVAPSAATTPSAAVTSQPAAAAQNAPAQPTADQPPRFRQLFSSEPASGAISKDTLLQPLLERIASCR</sequence>
<dbReference type="EMBL" id="CP132353">
    <property type="protein sequence ID" value="WLS79070.1"/>
    <property type="molecule type" value="Genomic_DNA"/>
</dbReference>
<proteinExistence type="predicted"/>
<evidence type="ECO:0000313" key="2">
    <source>
        <dbReference type="EMBL" id="WLS79070.1"/>
    </source>
</evidence>
<organism evidence="2 3">
    <name type="scientific">Erwinia pyri</name>
    <dbReference type="NCBI Taxonomy" id="3062598"/>
    <lineage>
        <taxon>Bacteria</taxon>
        <taxon>Pseudomonadati</taxon>
        <taxon>Pseudomonadota</taxon>
        <taxon>Gammaproteobacteria</taxon>
        <taxon>Enterobacterales</taxon>
        <taxon>Erwiniaceae</taxon>
        <taxon>Erwinia</taxon>
    </lineage>
</organism>
<evidence type="ECO:0000313" key="3">
    <source>
        <dbReference type="Proteomes" id="UP001228139"/>
    </source>
</evidence>
<accession>A0AA50HQI2</accession>
<dbReference type="Pfam" id="PF17037">
    <property type="entry name" value="CBP_BcsO"/>
    <property type="match status" value="1"/>
</dbReference>
<dbReference type="KEGG" id="epi:Q3V30_00690"/>
<gene>
    <name evidence="2" type="primary">bcsO</name>
    <name evidence="2" type="ORF">Q3V30_00690</name>
</gene>
<feature type="region of interest" description="Disordered" evidence="1">
    <location>
        <begin position="230"/>
        <end position="259"/>
    </location>
</feature>
<feature type="compositionally biased region" description="Low complexity" evidence="1">
    <location>
        <begin position="230"/>
        <end position="255"/>
    </location>
</feature>
<dbReference type="InterPro" id="IPR031484">
    <property type="entry name" value="CBP_BcsO"/>
</dbReference>
<dbReference type="AlphaFoldDB" id="A0AA50HQI2"/>
<dbReference type="Proteomes" id="UP001228139">
    <property type="component" value="Chromosome"/>
</dbReference>